<name>A0A7S0NE65_9CRYP</name>
<dbReference type="AlphaFoldDB" id="A0A7S0NE65"/>
<feature type="region of interest" description="Disordered" evidence="1">
    <location>
        <begin position="18"/>
        <end position="42"/>
    </location>
</feature>
<feature type="compositionally biased region" description="Polar residues" evidence="1">
    <location>
        <begin position="19"/>
        <end position="41"/>
    </location>
</feature>
<evidence type="ECO:0000313" key="2">
    <source>
        <dbReference type="EMBL" id="CAD8508279.1"/>
    </source>
</evidence>
<dbReference type="EMBL" id="HBEO01034787">
    <property type="protein sequence ID" value="CAD8508279.1"/>
    <property type="molecule type" value="Transcribed_RNA"/>
</dbReference>
<reference evidence="2" key="1">
    <citation type="submission" date="2021-01" db="EMBL/GenBank/DDBJ databases">
        <authorList>
            <person name="Corre E."/>
            <person name="Pelletier E."/>
            <person name="Niang G."/>
            <person name="Scheremetjew M."/>
            <person name="Finn R."/>
            <person name="Kale V."/>
            <person name="Holt S."/>
            <person name="Cochrane G."/>
            <person name="Meng A."/>
            <person name="Brown T."/>
            <person name="Cohen L."/>
        </authorList>
    </citation>
    <scope>NUCLEOTIDE SEQUENCE</scope>
    <source>
        <strain evidence="2">CCMP325</strain>
    </source>
</reference>
<organism evidence="2">
    <name type="scientific">Hanusia phi</name>
    <dbReference type="NCBI Taxonomy" id="3032"/>
    <lineage>
        <taxon>Eukaryota</taxon>
        <taxon>Cryptophyceae</taxon>
        <taxon>Pyrenomonadales</taxon>
        <taxon>Geminigeraceae</taxon>
        <taxon>Hanusia</taxon>
    </lineage>
</organism>
<accession>A0A7S0NE65</accession>
<gene>
    <name evidence="2" type="ORF">HPHI1048_LOCUS23580</name>
</gene>
<evidence type="ECO:0000256" key="1">
    <source>
        <dbReference type="SAM" id="MobiDB-lite"/>
    </source>
</evidence>
<proteinExistence type="predicted"/>
<sequence length="107" mass="12291">MRMFRRKILAGARAFAPSHNLSHQQHQGTLPIQHSTGSPNRDNILGRHLKYDRLKEAIRNFNHTQRSKVDEDHDGIPCVSVRPHPLPETISVKDIPDRILPKYSLTN</sequence>
<protein>
    <submittedName>
        <fullName evidence="2">Uncharacterized protein</fullName>
    </submittedName>
</protein>